<evidence type="ECO:0000256" key="3">
    <source>
        <dbReference type="ARBA" id="ARBA00022737"/>
    </source>
</evidence>
<feature type="domain" description="C2H2-type" evidence="10">
    <location>
        <begin position="273"/>
        <end position="295"/>
    </location>
</feature>
<feature type="domain" description="C2H2-type" evidence="10">
    <location>
        <begin position="217"/>
        <end position="244"/>
    </location>
</feature>
<gene>
    <name evidence="11" type="ORF">Mgra_00005969</name>
</gene>
<evidence type="ECO:0000256" key="9">
    <source>
        <dbReference type="PROSITE-ProRule" id="PRU00042"/>
    </source>
</evidence>
<comment type="subcellular location">
    <subcellularLocation>
        <location evidence="1">Nucleus</location>
    </subcellularLocation>
</comment>
<dbReference type="InterPro" id="IPR036236">
    <property type="entry name" value="Znf_C2H2_sf"/>
</dbReference>
<evidence type="ECO:0000256" key="4">
    <source>
        <dbReference type="ARBA" id="ARBA00022771"/>
    </source>
</evidence>
<dbReference type="FunFam" id="3.30.160.60:FF:000245">
    <property type="entry name" value="zinc finger protein Gfi-1"/>
    <property type="match status" value="1"/>
</dbReference>
<name>A0A8S9ZMK9_9BILA</name>
<dbReference type="FunFam" id="3.30.160.60:FF:000208">
    <property type="entry name" value="zinc finger protein Gfi-1b"/>
    <property type="match status" value="1"/>
</dbReference>
<dbReference type="InterPro" id="IPR013087">
    <property type="entry name" value="Znf_C2H2_type"/>
</dbReference>
<dbReference type="PANTHER" id="PTHR23235:SF142">
    <property type="entry name" value="ZINC FINGER PROTEIN 384"/>
    <property type="match status" value="1"/>
</dbReference>
<evidence type="ECO:0000256" key="7">
    <source>
        <dbReference type="ARBA" id="ARBA00023163"/>
    </source>
</evidence>
<proteinExistence type="predicted"/>
<keyword evidence="8" id="KW-0539">Nucleus</keyword>
<dbReference type="PROSITE" id="PS00028">
    <property type="entry name" value="ZINC_FINGER_C2H2_1"/>
    <property type="match status" value="3"/>
</dbReference>
<comment type="caution">
    <text evidence="11">The sequence shown here is derived from an EMBL/GenBank/DDBJ whole genome shotgun (WGS) entry which is preliminary data.</text>
</comment>
<dbReference type="Pfam" id="PF00096">
    <property type="entry name" value="zf-C2H2"/>
    <property type="match status" value="3"/>
</dbReference>
<keyword evidence="4 9" id="KW-0863">Zinc-finger</keyword>
<dbReference type="PROSITE" id="PS50157">
    <property type="entry name" value="ZINC_FINGER_C2H2_2"/>
    <property type="match status" value="4"/>
</dbReference>
<evidence type="ECO:0000259" key="10">
    <source>
        <dbReference type="PROSITE" id="PS50157"/>
    </source>
</evidence>
<evidence type="ECO:0000256" key="5">
    <source>
        <dbReference type="ARBA" id="ARBA00022833"/>
    </source>
</evidence>
<dbReference type="Gene3D" id="3.30.160.60">
    <property type="entry name" value="Classic Zinc Finger"/>
    <property type="match status" value="4"/>
</dbReference>
<organism evidence="11 12">
    <name type="scientific">Meloidogyne graminicola</name>
    <dbReference type="NCBI Taxonomy" id="189291"/>
    <lineage>
        <taxon>Eukaryota</taxon>
        <taxon>Metazoa</taxon>
        <taxon>Ecdysozoa</taxon>
        <taxon>Nematoda</taxon>
        <taxon>Chromadorea</taxon>
        <taxon>Rhabditida</taxon>
        <taxon>Tylenchina</taxon>
        <taxon>Tylenchomorpha</taxon>
        <taxon>Tylenchoidea</taxon>
        <taxon>Meloidogynidae</taxon>
        <taxon>Meloidogyninae</taxon>
        <taxon>Meloidogyne</taxon>
    </lineage>
</organism>
<evidence type="ECO:0000256" key="6">
    <source>
        <dbReference type="ARBA" id="ARBA00023015"/>
    </source>
</evidence>
<dbReference type="EMBL" id="JABEBT010000054">
    <property type="protein sequence ID" value="KAF7634630.1"/>
    <property type="molecule type" value="Genomic_DNA"/>
</dbReference>
<evidence type="ECO:0000256" key="8">
    <source>
        <dbReference type="ARBA" id="ARBA00023242"/>
    </source>
</evidence>
<keyword evidence="5" id="KW-0862">Zinc</keyword>
<dbReference type="SMART" id="SM00355">
    <property type="entry name" value="ZnF_C2H2"/>
    <property type="match status" value="4"/>
</dbReference>
<reference evidence="11" key="1">
    <citation type="journal article" date="2020" name="Ecol. Evol.">
        <title>Genome structure and content of the rice root-knot nematode (Meloidogyne graminicola).</title>
        <authorList>
            <person name="Phan N.T."/>
            <person name="Danchin E.G.J."/>
            <person name="Klopp C."/>
            <person name="Perfus-Barbeoch L."/>
            <person name="Kozlowski D.K."/>
            <person name="Koutsovoulos G.D."/>
            <person name="Lopez-Roques C."/>
            <person name="Bouchez O."/>
            <person name="Zahm M."/>
            <person name="Besnard G."/>
            <person name="Bellafiore S."/>
        </authorList>
    </citation>
    <scope>NUCLEOTIDE SEQUENCE</scope>
    <source>
        <strain evidence="11">VN-18</strain>
    </source>
</reference>
<feature type="domain" description="C2H2-type" evidence="10">
    <location>
        <begin position="245"/>
        <end position="272"/>
    </location>
</feature>
<protein>
    <recommendedName>
        <fullName evidence="10">C2H2-type domain-containing protein</fullName>
    </recommendedName>
</protein>
<keyword evidence="3" id="KW-0677">Repeat</keyword>
<keyword evidence="7" id="KW-0804">Transcription</keyword>
<dbReference type="OrthoDB" id="6155966at2759"/>
<keyword evidence="6" id="KW-0805">Transcription regulation</keyword>
<dbReference type="GO" id="GO:0000122">
    <property type="term" value="P:negative regulation of transcription by RNA polymerase II"/>
    <property type="evidence" value="ECO:0007669"/>
    <property type="project" value="UniProtKB-ARBA"/>
</dbReference>
<evidence type="ECO:0000313" key="12">
    <source>
        <dbReference type="Proteomes" id="UP000605970"/>
    </source>
</evidence>
<keyword evidence="12" id="KW-1185">Reference proteome</keyword>
<accession>A0A8S9ZMK9</accession>
<sequence length="403" mass="46829">MEKGDKKIKCLLAPILKGGKFINIILYPYSNISGSAFLRVNTVSTSLFNSSFNRNNYVIQQLFNIPSFLPNFQSQSPNCNICPSEFFSKILQQHFLAQQLRLSYENFCNNNNREINNENNLLPSTSSIFGNNSLNNNRKRDKLKIKNLRRKSSQKIDNNKKEILNIYNNITTKSETITNKCSLINYRQFECKQCGKSFKRSSTLSTHLLIHSDTRPYPCEYCGKRFHQKSDMKKHTYIHTGEKPHKCAVCGKAFSQSSNLITHTRKHSGYKPFSCDCCDKTFQRKVDRRRHMETHHSAFLKRTISITNDLKLNNNINIKKQKSPNNFENNEEIIEESEELLDNITESHTNILQHFGLNQLFDSLSSTNDINNENSNEFEEENINEEINERINRKNTENIKASN</sequence>
<evidence type="ECO:0000313" key="11">
    <source>
        <dbReference type="EMBL" id="KAF7634630.1"/>
    </source>
</evidence>
<feature type="domain" description="C2H2-type" evidence="10">
    <location>
        <begin position="189"/>
        <end position="216"/>
    </location>
</feature>
<dbReference type="Proteomes" id="UP000605970">
    <property type="component" value="Unassembled WGS sequence"/>
</dbReference>
<dbReference type="GO" id="GO:0005634">
    <property type="term" value="C:nucleus"/>
    <property type="evidence" value="ECO:0007669"/>
    <property type="project" value="UniProtKB-SubCell"/>
</dbReference>
<dbReference type="AlphaFoldDB" id="A0A8S9ZMK9"/>
<dbReference type="PANTHER" id="PTHR23235">
    <property type="entry name" value="KRUEPPEL-LIKE TRANSCRIPTION FACTOR"/>
    <property type="match status" value="1"/>
</dbReference>
<keyword evidence="2" id="KW-0479">Metal-binding</keyword>
<evidence type="ECO:0000256" key="2">
    <source>
        <dbReference type="ARBA" id="ARBA00022723"/>
    </source>
</evidence>
<evidence type="ECO:0000256" key="1">
    <source>
        <dbReference type="ARBA" id="ARBA00004123"/>
    </source>
</evidence>
<dbReference type="SUPFAM" id="SSF57667">
    <property type="entry name" value="beta-beta-alpha zinc fingers"/>
    <property type="match status" value="2"/>
</dbReference>
<dbReference type="GO" id="GO:0000981">
    <property type="term" value="F:DNA-binding transcription factor activity, RNA polymerase II-specific"/>
    <property type="evidence" value="ECO:0007669"/>
    <property type="project" value="TreeGrafter"/>
</dbReference>
<dbReference type="GO" id="GO:0000978">
    <property type="term" value="F:RNA polymerase II cis-regulatory region sequence-specific DNA binding"/>
    <property type="evidence" value="ECO:0007669"/>
    <property type="project" value="TreeGrafter"/>
</dbReference>
<dbReference type="FunFam" id="3.30.160.60:FF:000100">
    <property type="entry name" value="Zinc finger 45-like"/>
    <property type="match status" value="1"/>
</dbReference>
<dbReference type="FunFam" id="3.30.160.60:FF:000432">
    <property type="entry name" value="zinc finger protein Gfi-1b isoform X1"/>
    <property type="match status" value="1"/>
</dbReference>
<dbReference type="GO" id="GO:0008270">
    <property type="term" value="F:zinc ion binding"/>
    <property type="evidence" value="ECO:0007669"/>
    <property type="project" value="UniProtKB-KW"/>
</dbReference>